<reference evidence="3" key="1">
    <citation type="submission" date="2021-01" db="EMBL/GenBank/DDBJ databases">
        <authorList>
            <person name="Corre E."/>
            <person name="Pelletier E."/>
            <person name="Niang G."/>
            <person name="Scheremetjew M."/>
            <person name="Finn R."/>
            <person name="Kale V."/>
            <person name="Holt S."/>
            <person name="Cochrane G."/>
            <person name="Meng A."/>
            <person name="Brown T."/>
            <person name="Cohen L."/>
        </authorList>
    </citation>
    <scope>NUCLEOTIDE SEQUENCE</scope>
    <source>
        <strain evidence="3">CCMP125</strain>
    </source>
</reference>
<name>A0A7S2YBY7_9STRA</name>
<accession>A0A7S2YBY7</accession>
<feature type="region of interest" description="Disordered" evidence="1">
    <location>
        <begin position="205"/>
        <end position="321"/>
    </location>
</feature>
<feature type="compositionally biased region" description="Basic and acidic residues" evidence="1">
    <location>
        <begin position="126"/>
        <end position="135"/>
    </location>
</feature>
<feature type="transmembrane region" description="Helical" evidence="2">
    <location>
        <begin position="77"/>
        <end position="100"/>
    </location>
</feature>
<dbReference type="AlphaFoldDB" id="A0A7S2YBY7"/>
<evidence type="ECO:0000256" key="1">
    <source>
        <dbReference type="SAM" id="MobiDB-lite"/>
    </source>
</evidence>
<organism evidence="3">
    <name type="scientific">Entomoneis paludosa</name>
    <dbReference type="NCBI Taxonomy" id="265537"/>
    <lineage>
        <taxon>Eukaryota</taxon>
        <taxon>Sar</taxon>
        <taxon>Stramenopiles</taxon>
        <taxon>Ochrophyta</taxon>
        <taxon>Bacillariophyta</taxon>
        <taxon>Bacillariophyceae</taxon>
        <taxon>Bacillariophycidae</taxon>
        <taxon>Entomoneidaceae</taxon>
        <taxon>Entomoneis</taxon>
    </lineage>
</organism>
<evidence type="ECO:0000313" key="3">
    <source>
        <dbReference type="EMBL" id="CAD9966465.1"/>
    </source>
</evidence>
<dbReference type="EMBL" id="HBHT01018446">
    <property type="protein sequence ID" value="CAD9966465.1"/>
    <property type="molecule type" value="Transcribed_RNA"/>
</dbReference>
<feature type="transmembrane region" description="Helical" evidence="2">
    <location>
        <begin position="38"/>
        <end position="57"/>
    </location>
</feature>
<keyword evidence="2" id="KW-0472">Membrane</keyword>
<keyword evidence="2" id="KW-0812">Transmembrane</keyword>
<feature type="region of interest" description="Disordered" evidence="1">
    <location>
        <begin position="116"/>
        <end position="151"/>
    </location>
</feature>
<feature type="compositionally biased region" description="Polar residues" evidence="1">
    <location>
        <begin position="269"/>
        <end position="296"/>
    </location>
</feature>
<feature type="compositionally biased region" description="Basic and acidic residues" evidence="1">
    <location>
        <begin position="10"/>
        <end position="23"/>
    </location>
</feature>
<feature type="compositionally biased region" description="Pro residues" evidence="1">
    <location>
        <begin position="244"/>
        <end position="262"/>
    </location>
</feature>
<evidence type="ECO:0000256" key="2">
    <source>
        <dbReference type="SAM" id="Phobius"/>
    </source>
</evidence>
<gene>
    <name evidence="3" type="ORF">APAL1065_LOCUS12371</name>
</gene>
<sequence length="321" mass="35600">MSVPTTNENDNPKEQQQEQESARFHGKLTNQEVARLRLLVQQCACYVAVMFVTWPFLTLAHMTSERFSEDPAEDDQYFSWWMIVAILTPLQGFWNGLVFWRFQTLRSRLEASQRQASALPAATATSRRDHQEQLQHEQQQQQRSFPEQAPHQALSAPFDAIAALDGDSTASLAPPNEEGKKKASHVTQTSAGVFQVVQGHEVKELGVQHDDLESVSSVTESFLEDDDDDDSSKNMNSSWVEKGMPPPPAEATHPMPPFPAPVDPYDTPSLENASHPATLNSGSVPTHQSSILQRKGQSAYDLENSLTDQGTATPMMGEDAL</sequence>
<feature type="region of interest" description="Disordered" evidence="1">
    <location>
        <begin position="1"/>
        <end position="23"/>
    </location>
</feature>
<proteinExistence type="predicted"/>
<protein>
    <submittedName>
        <fullName evidence="3">Uncharacterized protein</fullName>
    </submittedName>
</protein>
<keyword evidence="2" id="KW-1133">Transmembrane helix</keyword>
<feature type="region of interest" description="Disordered" evidence="1">
    <location>
        <begin position="167"/>
        <end position="187"/>
    </location>
</feature>